<gene>
    <name evidence="2" type="ORF">R0137_04840</name>
</gene>
<proteinExistence type="predicted"/>
<protein>
    <submittedName>
        <fullName evidence="2">DUF2306 domain-containing protein</fullName>
    </submittedName>
</protein>
<feature type="transmembrane region" description="Helical" evidence="1">
    <location>
        <begin position="245"/>
        <end position="271"/>
    </location>
</feature>
<keyword evidence="3" id="KW-1185">Reference proteome</keyword>
<feature type="transmembrane region" description="Helical" evidence="1">
    <location>
        <begin position="213"/>
        <end position="233"/>
    </location>
</feature>
<name>A0ABZ0IHV2_9GAMM</name>
<keyword evidence="1" id="KW-0812">Transmembrane</keyword>
<feature type="transmembrane region" description="Helical" evidence="1">
    <location>
        <begin position="115"/>
        <end position="131"/>
    </location>
</feature>
<feature type="transmembrane region" description="Helical" evidence="1">
    <location>
        <begin position="72"/>
        <end position="94"/>
    </location>
</feature>
<evidence type="ECO:0000256" key="1">
    <source>
        <dbReference type="SAM" id="Phobius"/>
    </source>
</evidence>
<keyword evidence="1" id="KW-1133">Transmembrane helix</keyword>
<feature type="transmembrane region" description="Helical" evidence="1">
    <location>
        <begin position="143"/>
        <end position="164"/>
    </location>
</feature>
<dbReference type="EMBL" id="CP136865">
    <property type="protein sequence ID" value="WOJ97905.1"/>
    <property type="molecule type" value="Genomic_DNA"/>
</dbReference>
<reference evidence="2 3" key="1">
    <citation type="submission" date="2023-10" db="EMBL/GenBank/DDBJ databases">
        <title>Two novel species belonging to the OM43/NOR5 clade.</title>
        <authorList>
            <person name="Park M."/>
        </authorList>
    </citation>
    <scope>NUCLEOTIDE SEQUENCE [LARGE SCALE GENOMIC DNA]</scope>
    <source>
        <strain evidence="2 3">IMCC45268</strain>
    </source>
</reference>
<dbReference type="InterPro" id="IPR018750">
    <property type="entry name" value="DUF2306_membrane"/>
</dbReference>
<sequence>MSEPAMPASTVPGTRANTIFDATVKTWFAIAAVGHWIFVAYILSVFYPPIAADGVEGLKGMHLPSGFREGDFIGNLAAASHVILAAIVIGGGPLQLVPAVRTRFPRFHRVLGRSYLVAAVISSIGGLYMVWTRGTVGNLIGHISISGDAVLILISAAMTIRYAIARRIREHRRWAMRLFMVASAVWFYRVGLMAWMMLTGGIGIDTATFTGPALNVIGFAQYLLPLAMLEWYFRCQGQATEQGKIMFIGTLAGLTVYMSVGIFAATMGMWLPRM</sequence>
<feature type="transmembrane region" description="Helical" evidence="1">
    <location>
        <begin position="176"/>
        <end position="198"/>
    </location>
</feature>
<dbReference type="Pfam" id="PF10067">
    <property type="entry name" value="DUF2306"/>
    <property type="match status" value="1"/>
</dbReference>
<organism evidence="2 3">
    <name type="scientific">Congregibacter brevis</name>
    <dbReference type="NCBI Taxonomy" id="3081201"/>
    <lineage>
        <taxon>Bacteria</taxon>
        <taxon>Pseudomonadati</taxon>
        <taxon>Pseudomonadota</taxon>
        <taxon>Gammaproteobacteria</taxon>
        <taxon>Cellvibrionales</taxon>
        <taxon>Halieaceae</taxon>
        <taxon>Congregibacter</taxon>
    </lineage>
</organism>
<dbReference type="Proteomes" id="UP001626549">
    <property type="component" value="Chromosome"/>
</dbReference>
<keyword evidence="1" id="KW-0472">Membrane</keyword>
<evidence type="ECO:0000313" key="2">
    <source>
        <dbReference type="EMBL" id="WOJ97905.1"/>
    </source>
</evidence>
<evidence type="ECO:0000313" key="3">
    <source>
        <dbReference type="Proteomes" id="UP001626549"/>
    </source>
</evidence>
<accession>A0ABZ0IHV2</accession>
<dbReference type="RefSeq" id="WP_407328995.1">
    <property type="nucleotide sequence ID" value="NZ_CP136865.1"/>
</dbReference>
<feature type="transmembrane region" description="Helical" evidence="1">
    <location>
        <begin position="27"/>
        <end position="52"/>
    </location>
</feature>